<dbReference type="Proteomes" id="UP000187429">
    <property type="component" value="Unassembled WGS sequence"/>
</dbReference>
<dbReference type="EMBL" id="LSSM01001550">
    <property type="protein sequence ID" value="OMJ25947.1"/>
    <property type="molecule type" value="Genomic_DNA"/>
</dbReference>
<reference evidence="2" key="1">
    <citation type="submission" date="2017-01" db="EMBL/GenBank/DDBJ databases">
        <authorList>
            <person name="Wang Y."/>
            <person name="White M."/>
            <person name="Kvist S."/>
            <person name="Moncalvo J.-M."/>
        </authorList>
    </citation>
    <scope>NUCLEOTIDE SEQUENCE [LARGE SCALE GENOMIC DNA]</scope>
    <source>
        <strain evidence="2">ID-206-W2</strain>
    </source>
</reference>
<comment type="caution">
    <text evidence="1">The sequence shown here is derived from an EMBL/GenBank/DDBJ whole genome shotgun (WGS) entry which is preliminary data.</text>
</comment>
<evidence type="ECO:0000313" key="1">
    <source>
        <dbReference type="EMBL" id="OMJ25947.1"/>
    </source>
</evidence>
<accession>A0A1R1YGA8</accession>
<dbReference type="OrthoDB" id="10260961at2759"/>
<dbReference type="AlphaFoldDB" id="A0A1R1YGA8"/>
<gene>
    <name evidence="1" type="ORF">AYI69_g4120</name>
</gene>
<organism evidence="1 2">
    <name type="scientific">Smittium culicis</name>
    <dbReference type="NCBI Taxonomy" id="133412"/>
    <lineage>
        <taxon>Eukaryota</taxon>
        <taxon>Fungi</taxon>
        <taxon>Fungi incertae sedis</taxon>
        <taxon>Zoopagomycota</taxon>
        <taxon>Kickxellomycotina</taxon>
        <taxon>Harpellomycetes</taxon>
        <taxon>Harpellales</taxon>
        <taxon>Legeriomycetaceae</taxon>
        <taxon>Smittium</taxon>
    </lineage>
</organism>
<name>A0A1R1YGA8_9FUNG</name>
<protein>
    <submittedName>
        <fullName evidence="1">Uncharacterized protein</fullName>
    </submittedName>
</protein>
<evidence type="ECO:0000313" key="2">
    <source>
        <dbReference type="Proteomes" id="UP000187429"/>
    </source>
</evidence>
<sequence>MEFNIKMLKEKKLASPELLLLVSGTKDNFTSLQEFQKFSKSLKKDIDIESIPEEYLNIYSGDIDLLEDSIVKEVYLQDIDHFYFGKEKEVSLTIVKWLDDISF</sequence>
<keyword evidence="2" id="KW-1185">Reference proteome</keyword>
<proteinExistence type="predicted"/>